<dbReference type="Pfam" id="PF04279">
    <property type="entry name" value="IspA"/>
    <property type="match status" value="1"/>
</dbReference>
<keyword evidence="7" id="KW-1185">Reference proteome</keyword>
<proteinExistence type="inferred from homology"/>
<reference evidence="6 7" key="1">
    <citation type="submission" date="2019-07" db="EMBL/GenBank/DDBJ databases">
        <title>Complete genome sequence of Comamonas sp. NLF 7-7 isolated from livestock.</title>
        <authorList>
            <person name="Kim D.H."/>
            <person name="Kim J.G."/>
        </authorList>
    </citation>
    <scope>NUCLEOTIDE SEQUENCE [LARGE SCALE GENOMIC DNA]</scope>
    <source>
        <strain evidence="6 7">NLF 7-7</strain>
    </source>
</reference>
<evidence type="ECO:0000256" key="3">
    <source>
        <dbReference type="ARBA" id="ARBA00022989"/>
    </source>
</evidence>
<dbReference type="NCBIfam" id="NF001325">
    <property type="entry name" value="PRK00259.1-3"/>
    <property type="match status" value="1"/>
</dbReference>
<dbReference type="NCBIfam" id="TIGR00997">
    <property type="entry name" value="ispZ"/>
    <property type="match status" value="1"/>
</dbReference>
<keyword evidence="5" id="KW-0997">Cell inner membrane</keyword>
<keyword evidence="4 5" id="KW-0472">Membrane</keyword>
<gene>
    <name evidence="5" type="primary">yciB</name>
    <name evidence="6" type="ORF">FOZ74_14215</name>
</gene>
<feature type="transmembrane region" description="Helical" evidence="5">
    <location>
        <begin position="53"/>
        <end position="68"/>
    </location>
</feature>
<evidence type="ECO:0000256" key="5">
    <source>
        <dbReference type="HAMAP-Rule" id="MF_00189"/>
    </source>
</evidence>
<keyword evidence="3 5" id="KW-1133">Transmembrane helix</keyword>
<dbReference type="EMBL" id="CP042344">
    <property type="protein sequence ID" value="QEA14087.1"/>
    <property type="molecule type" value="Genomic_DNA"/>
</dbReference>
<feature type="transmembrane region" description="Helical" evidence="5">
    <location>
        <begin position="80"/>
        <end position="97"/>
    </location>
</feature>
<evidence type="ECO:0000256" key="4">
    <source>
        <dbReference type="ARBA" id="ARBA00023136"/>
    </source>
</evidence>
<comment type="function">
    <text evidence="5">Plays a role in cell envelope biogenesis, maintenance of cell envelope integrity and membrane homeostasis.</text>
</comment>
<dbReference type="PANTHER" id="PTHR36917">
    <property type="entry name" value="INTRACELLULAR SEPTATION PROTEIN A-RELATED"/>
    <property type="match status" value="1"/>
</dbReference>
<evidence type="ECO:0000313" key="6">
    <source>
        <dbReference type="EMBL" id="QEA14087.1"/>
    </source>
</evidence>
<protein>
    <recommendedName>
        <fullName evidence="5">Inner membrane-spanning protein YciB</fullName>
    </recommendedName>
</protein>
<feature type="transmembrane region" description="Helical" evidence="5">
    <location>
        <begin position="151"/>
        <end position="169"/>
    </location>
</feature>
<evidence type="ECO:0000313" key="7">
    <source>
        <dbReference type="Proteomes" id="UP000321199"/>
    </source>
</evidence>
<dbReference type="KEGG" id="cof:FOZ74_14215"/>
<dbReference type="PANTHER" id="PTHR36917:SF1">
    <property type="entry name" value="INNER MEMBRANE-SPANNING PROTEIN YCIB"/>
    <property type="match status" value="1"/>
</dbReference>
<dbReference type="HAMAP" id="MF_00189">
    <property type="entry name" value="YciB"/>
    <property type="match status" value="1"/>
</dbReference>
<comment type="similarity">
    <text evidence="5">Belongs to the YciB family.</text>
</comment>
<evidence type="ECO:0000256" key="1">
    <source>
        <dbReference type="ARBA" id="ARBA00022475"/>
    </source>
</evidence>
<feature type="transmembrane region" description="Helical" evidence="5">
    <location>
        <begin position="20"/>
        <end position="41"/>
    </location>
</feature>
<dbReference type="InterPro" id="IPR006008">
    <property type="entry name" value="YciB"/>
</dbReference>
<dbReference type="AlphaFoldDB" id="A0A5B8S0X2"/>
<feature type="transmembrane region" description="Helical" evidence="5">
    <location>
        <begin position="118"/>
        <end position="139"/>
    </location>
</feature>
<dbReference type="RefSeq" id="WP_146913668.1">
    <property type="nucleotide sequence ID" value="NZ_CP042344.1"/>
</dbReference>
<organism evidence="6 7">
    <name type="scientific">Comamonas flocculans</name>
    <dbReference type="NCBI Taxonomy" id="2597701"/>
    <lineage>
        <taxon>Bacteria</taxon>
        <taxon>Pseudomonadati</taxon>
        <taxon>Pseudomonadota</taxon>
        <taxon>Betaproteobacteria</taxon>
        <taxon>Burkholderiales</taxon>
        <taxon>Comamonadaceae</taxon>
        <taxon>Comamonas</taxon>
    </lineage>
</organism>
<accession>A0A5B8S0X2</accession>
<keyword evidence="1 5" id="KW-1003">Cell membrane</keyword>
<name>A0A5B8S0X2_9BURK</name>
<dbReference type="GO" id="GO:0005886">
    <property type="term" value="C:plasma membrane"/>
    <property type="evidence" value="ECO:0007669"/>
    <property type="project" value="UniProtKB-SubCell"/>
</dbReference>
<keyword evidence="2 5" id="KW-0812">Transmembrane</keyword>
<sequence>MRLLLDFFPILLFFIAYKWQGIYVGTAVLMGATVVQMAIVWRLDRKLSTMHKATLVLILLFGALTLALQDERFIKWKPTVLYAAMALALAVALWAYHKNFLKIMLGGQIALPEPVWQRLTLAWVGYCLFMAALNGYVAAYFSTDAWMDFKLWGYVFPVVFIIGQGLYIARHLSEAPQGASSGTSGAPE</sequence>
<comment type="subcellular location">
    <subcellularLocation>
        <location evidence="5">Cell inner membrane</location>
        <topology evidence="5">Multi-pass membrane protein</topology>
    </subcellularLocation>
</comment>
<evidence type="ECO:0000256" key="2">
    <source>
        <dbReference type="ARBA" id="ARBA00022692"/>
    </source>
</evidence>
<dbReference type="OrthoDB" id="9788219at2"/>
<dbReference type="Proteomes" id="UP000321199">
    <property type="component" value="Chromosome"/>
</dbReference>